<evidence type="ECO:0000256" key="1">
    <source>
        <dbReference type="ARBA" id="ARBA00004651"/>
    </source>
</evidence>
<keyword evidence="6 7" id="KW-0472">Membrane</keyword>
<dbReference type="InterPro" id="IPR004254">
    <property type="entry name" value="AdipoR/HlyIII-related"/>
</dbReference>
<feature type="transmembrane region" description="Helical" evidence="7">
    <location>
        <begin position="85"/>
        <end position="105"/>
    </location>
</feature>
<feature type="transmembrane region" description="Helical" evidence="7">
    <location>
        <begin position="167"/>
        <end position="188"/>
    </location>
</feature>
<proteinExistence type="inferred from homology"/>
<organism evidence="8 9">
    <name type="scientific">Luteolibacter algae</name>
    <dbReference type="NCBI Taxonomy" id="454151"/>
    <lineage>
        <taxon>Bacteria</taxon>
        <taxon>Pseudomonadati</taxon>
        <taxon>Verrucomicrobiota</taxon>
        <taxon>Verrucomicrobiia</taxon>
        <taxon>Verrucomicrobiales</taxon>
        <taxon>Verrucomicrobiaceae</taxon>
        <taxon>Luteolibacter</taxon>
    </lineage>
</organism>
<dbReference type="NCBIfam" id="TIGR01065">
    <property type="entry name" value="hlyIII"/>
    <property type="match status" value="1"/>
</dbReference>
<keyword evidence="4 7" id="KW-0812">Transmembrane</keyword>
<dbReference type="Pfam" id="PF03006">
    <property type="entry name" value="HlyIII"/>
    <property type="match status" value="1"/>
</dbReference>
<comment type="subcellular location">
    <subcellularLocation>
        <location evidence="1">Cell membrane</location>
        <topology evidence="1">Multi-pass membrane protein</topology>
    </subcellularLocation>
</comment>
<dbReference type="EMBL" id="JBHUIT010000002">
    <property type="protein sequence ID" value="MFD2255784.1"/>
    <property type="molecule type" value="Genomic_DNA"/>
</dbReference>
<keyword evidence="9" id="KW-1185">Reference proteome</keyword>
<dbReference type="RefSeq" id="WP_386818443.1">
    <property type="nucleotide sequence ID" value="NZ_JBHUIT010000002.1"/>
</dbReference>
<feature type="transmembrane region" description="Helical" evidence="7">
    <location>
        <begin position="111"/>
        <end position="129"/>
    </location>
</feature>
<keyword evidence="3" id="KW-1003">Cell membrane</keyword>
<feature type="transmembrane region" description="Helical" evidence="7">
    <location>
        <begin position="200"/>
        <end position="218"/>
    </location>
</feature>
<evidence type="ECO:0000256" key="3">
    <source>
        <dbReference type="ARBA" id="ARBA00022475"/>
    </source>
</evidence>
<name>A0ABW5D4Y3_9BACT</name>
<evidence type="ECO:0000256" key="6">
    <source>
        <dbReference type="ARBA" id="ARBA00023136"/>
    </source>
</evidence>
<feature type="transmembrane region" description="Helical" evidence="7">
    <location>
        <begin position="141"/>
        <end position="161"/>
    </location>
</feature>
<evidence type="ECO:0000313" key="9">
    <source>
        <dbReference type="Proteomes" id="UP001597375"/>
    </source>
</evidence>
<feature type="transmembrane region" description="Helical" evidence="7">
    <location>
        <begin position="20"/>
        <end position="45"/>
    </location>
</feature>
<protein>
    <submittedName>
        <fullName evidence="8">Hemolysin III family protein</fullName>
    </submittedName>
</protein>
<sequence length="219" mass="23832">MPPNLSRTRSDLCETHAEELAGAITHAVGLLLSIIALIVMLKISIGDPWRTIGGAVFGSTLVLLYLSSTLYHSFSGPRTKSALQIIDHSAIYLLIAGTYTPLALVTLHGPWGWTLLTIVWTMALCGVIIKSVMRKNREHWISTALYIFMGWLVVVALGPLIKAMPTGGLVLLVSGGLCYTGGVAFFAWQKLKYNHAIWHLFVLAGSICHALMVILHVLS</sequence>
<dbReference type="Proteomes" id="UP001597375">
    <property type="component" value="Unassembled WGS sequence"/>
</dbReference>
<reference evidence="9" key="1">
    <citation type="journal article" date="2019" name="Int. J. Syst. Evol. Microbiol.">
        <title>The Global Catalogue of Microorganisms (GCM) 10K type strain sequencing project: providing services to taxonomists for standard genome sequencing and annotation.</title>
        <authorList>
            <consortium name="The Broad Institute Genomics Platform"/>
            <consortium name="The Broad Institute Genome Sequencing Center for Infectious Disease"/>
            <person name="Wu L."/>
            <person name="Ma J."/>
        </authorList>
    </citation>
    <scope>NUCLEOTIDE SEQUENCE [LARGE SCALE GENOMIC DNA]</scope>
    <source>
        <strain evidence="9">CGMCC 4.7106</strain>
    </source>
</reference>
<evidence type="ECO:0000256" key="2">
    <source>
        <dbReference type="ARBA" id="ARBA00008488"/>
    </source>
</evidence>
<dbReference type="PANTHER" id="PTHR20855">
    <property type="entry name" value="ADIPOR/PROGESTIN RECEPTOR-RELATED"/>
    <property type="match status" value="1"/>
</dbReference>
<evidence type="ECO:0000256" key="4">
    <source>
        <dbReference type="ARBA" id="ARBA00022692"/>
    </source>
</evidence>
<dbReference type="PANTHER" id="PTHR20855:SF3">
    <property type="entry name" value="LD03007P"/>
    <property type="match status" value="1"/>
</dbReference>
<evidence type="ECO:0000256" key="7">
    <source>
        <dbReference type="SAM" id="Phobius"/>
    </source>
</evidence>
<gene>
    <name evidence="8" type="ORF">ACFSSA_03765</name>
</gene>
<dbReference type="InterPro" id="IPR005744">
    <property type="entry name" value="Hy-lIII"/>
</dbReference>
<keyword evidence="5 7" id="KW-1133">Transmembrane helix</keyword>
<feature type="transmembrane region" description="Helical" evidence="7">
    <location>
        <begin position="51"/>
        <end position="73"/>
    </location>
</feature>
<evidence type="ECO:0000313" key="8">
    <source>
        <dbReference type="EMBL" id="MFD2255784.1"/>
    </source>
</evidence>
<comment type="similarity">
    <text evidence="2">Belongs to the UPF0073 (Hly-III) family.</text>
</comment>
<accession>A0ABW5D4Y3</accession>
<evidence type="ECO:0000256" key="5">
    <source>
        <dbReference type="ARBA" id="ARBA00022989"/>
    </source>
</evidence>
<comment type="caution">
    <text evidence="8">The sequence shown here is derived from an EMBL/GenBank/DDBJ whole genome shotgun (WGS) entry which is preliminary data.</text>
</comment>